<name>F0V1F6_MYCS3</name>
<accession>F0V1F6</accession>
<evidence type="ECO:0000313" key="2">
    <source>
        <dbReference type="Proteomes" id="UP000008645"/>
    </source>
</evidence>
<dbReference type="KEGG" id="msk:MSUIS_03940"/>
<dbReference type="EMBL" id="FQ790233">
    <property type="protein sequence ID" value="CBZ40487.1"/>
    <property type="molecule type" value="Genomic_DNA"/>
</dbReference>
<protein>
    <submittedName>
        <fullName evidence="1">Uncharacterized protein</fullName>
    </submittedName>
</protein>
<dbReference type="HOGENOM" id="CLU_1711226_0_0_14"/>
<dbReference type="Proteomes" id="UP000008645">
    <property type="component" value="Chromosome"/>
</dbReference>
<dbReference type="AlphaFoldDB" id="F0V1F6"/>
<organism evidence="1 2">
    <name type="scientific">Mycoplasma suis (strain KI_3806)</name>
    <dbReference type="NCBI Taxonomy" id="708248"/>
    <lineage>
        <taxon>Bacteria</taxon>
        <taxon>Bacillati</taxon>
        <taxon>Mycoplasmatota</taxon>
        <taxon>Mollicutes</taxon>
        <taxon>Mycoplasmataceae</taxon>
        <taxon>Mycoplasma</taxon>
    </lineage>
</organism>
<sequence length="154" mass="17706">MKLSISAIPSDLKWDGKECFPIFVTYEEGGIDSLADLKASWSPAAFPLPEKVKAFNIDEQRKYMDNILTLKKDIGYYCAARDMLSINRDLLYHYIMLGCEIQNALKRILVRLLPEMAEFKKITFNAMCSPESLELKKSSRIIEKNEEFLSAKLK</sequence>
<gene>
    <name evidence="1" type="ORF">MSUIS_03940</name>
</gene>
<proteinExistence type="predicted"/>
<reference evidence="1 2" key="1">
    <citation type="journal article" date="2011" name="J. Bacteriol.">
        <title>Complete genome sequence of the hemotrophic Mycoplasma suis strain KI3806.</title>
        <authorList>
            <person name="Oehlerking J."/>
            <person name="Kube M."/>
            <person name="Felder K.M."/>
            <person name="Matter D."/>
            <person name="Wittenbrink M.M."/>
            <person name="Schwarzenbach S."/>
            <person name="Kramer M.M."/>
            <person name="Hoelzle K."/>
            <person name="Hoelzle L.E."/>
        </authorList>
    </citation>
    <scope>NUCLEOTIDE SEQUENCE [LARGE SCALE GENOMIC DNA]</scope>
    <source>
        <strain evidence="2">KI_3806</strain>
    </source>
</reference>
<dbReference type="RefSeq" id="WP_013609090.1">
    <property type="nucleotide sequence ID" value="NC_015153.1"/>
</dbReference>
<dbReference type="OrthoDB" id="398163at2"/>
<evidence type="ECO:0000313" key="1">
    <source>
        <dbReference type="EMBL" id="CBZ40487.1"/>
    </source>
</evidence>